<gene>
    <name evidence="9" type="ORF">EV210_11016</name>
</gene>
<dbReference type="InterPro" id="IPR001678">
    <property type="entry name" value="MeTrfase_RsmB-F_NOP2_dom"/>
</dbReference>
<keyword evidence="2" id="KW-0963">Cytoplasm</keyword>
<dbReference type="EMBL" id="SLUI01000010">
    <property type="protein sequence ID" value="TCL35776.1"/>
    <property type="molecule type" value="Genomic_DNA"/>
</dbReference>
<name>A0A4R1PUR4_9FIRM</name>
<evidence type="ECO:0000256" key="5">
    <source>
        <dbReference type="ARBA" id="ARBA00022691"/>
    </source>
</evidence>
<dbReference type="PANTHER" id="PTHR22807">
    <property type="entry name" value="NOP2 YEAST -RELATED NOL1/NOP2/FMU SUN DOMAIN-CONTAINING"/>
    <property type="match status" value="1"/>
</dbReference>
<sequence length="458" mass="51758">MQLKLPKDLTDKLEQQLGAEFPAFLAAYEQEKVAGLRANGLKVQPELLKNLLPYLQEAVEWCRDGFYYADSEVRPAKHPYYYAGLYYIQEPSAMLPAQLLAASPGQRVLDLCAAPGGKSVQIAGQLARNGLLVTNDIHPQRAKALLKNMERYGVVNVVVTNETPDRLAKVFAGYFDKILVDAPCSGEGMFRKEPAMANDWSVQEVAKYARWQQEILSYVPDMLRAGGEIVYSTCTFSPEENEIQVQNFVNSHPEFHIQEMRRLWPHQNKGEGHFAARIKEQNTPSVNTKNDANVYQACDISNLKAAVREALQDFSRQVWKQEQAWLKWLPPGGLIIERNGHILWEDKTLPSLKGLKVLRSGWLLGVWEKGRFRPSQAFAMGLPQEAALSAQRCNFSAGNEQGRYGAIRYLRGETIQIDNQEWPSGWHLVTIDGFVLGWGKGAGHSLKNDYPPGWRWED</sequence>
<evidence type="ECO:0000256" key="7">
    <source>
        <dbReference type="PROSITE-ProRule" id="PRU01023"/>
    </source>
</evidence>
<dbReference type="RefSeq" id="WP_243650566.1">
    <property type="nucleotide sequence ID" value="NZ_SLUI01000010.1"/>
</dbReference>
<dbReference type="Gene3D" id="3.30.70.1170">
    <property type="entry name" value="Sun protein, domain 3"/>
    <property type="match status" value="1"/>
</dbReference>
<dbReference type="GO" id="GO:0003723">
    <property type="term" value="F:RNA binding"/>
    <property type="evidence" value="ECO:0007669"/>
    <property type="project" value="UniProtKB-UniRule"/>
</dbReference>
<dbReference type="InterPro" id="IPR023267">
    <property type="entry name" value="RCMT"/>
</dbReference>
<reference evidence="9 10" key="1">
    <citation type="submission" date="2019-03" db="EMBL/GenBank/DDBJ databases">
        <title>Genomic Encyclopedia of Type Strains, Phase IV (KMG-IV): sequencing the most valuable type-strain genomes for metagenomic binning, comparative biology and taxonomic classification.</title>
        <authorList>
            <person name="Goeker M."/>
        </authorList>
    </citation>
    <scope>NUCLEOTIDE SEQUENCE [LARGE SCALE GENOMIC DNA]</scope>
    <source>
        <strain evidence="9 10">DSM 15969</strain>
    </source>
</reference>
<dbReference type="Pfam" id="PF13636">
    <property type="entry name" value="Methyltranf_PUA"/>
    <property type="match status" value="1"/>
</dbReference>
<comment type="similarity">
    <text evidence="1 7">Belongs to the class I-like SAM-binding methyltransferase superfamily. RsmB/NOP family.</text>
</comment>
<evidence type="ECO:0000313" key="10">
    <source>
        <dbReference type="Proteomes" id="UP000295063"/>
    </source>
</evidence>
<dbReference type="PANTHER" id="PTHR22807:SF30">
    <property type="entry name" value="28S RRNA (CYTOSINE(4447)-C(5))-METHYLTRANSFERASE-RELATED"/>
    <property type="match status" value="1"/>
</dbReference>
<evidence type="ECO:0000256" key="2">
    <source>
        <dbReference type="ARBA" id="ARBA00022490"/>
    </source>
</evidence>
<dbReference type="AlphaFoldDB" id="A0A4R1PUR4"/>
<dbReference type="Gene3D" id="2.30.130.60">
    <property type="match status" value="1"/>
</dbReference>
<dbReference type="GO" id="GO:0001510">
    <property type="term" value="P:RNA methylation"/>
    <property type="evidence" value="ECO:0007669"/>
    <property type="project" value="InterPro"/>
</dbReference>
<protein>
    <submittedName>
        <fullName evidence="9">16S rRNA C967 or C1407 C5-methylase (RsmB/RsmF family)</fullName>
    </submittedName>
</protein>
<feature type="binding site" evidence="7">
    <location>
        <begin position="112"/>
        <end position="118"/>
    </location>
    <ligand>
        <name>S-adenosyl-L-methionine</name>
        <dbReference type="ChEBI" id="CHEBI:59789"/>
    </ligand>
</feature>
<evidence type="ECO:0000313" key="9">
    <source>
        <dbReference type="EMBL" id="TCL35776.1"/>
    </source>
</evidence>
<organism evidence="9 10">
    <name type="scientific">Anaerospora hongkongensis</name>
    <dbReference type="NCBI Taxonomy" id="244830"/>
    <lineage>
        <taxon>Bacteria</taxon>
        <taxon>Bacillati</taxon>
        <taxon>Bacillota</taxon>
        <taxon>Negativicutes</taxon>
        <taxon>Selenomonadales</taxon>
        <taxon>Sporomusaceae</taxon>
        <taxon>Anaerospora</taxon>
    </lineage>
</organism>
<dbReference type="Gene3D" id="3.40.50.150">
    <property type="entry name" value="Vaccinia Virus protein VP39"/>
    <property type="match status" value="1"/>
</dbReference>
<dbReference type="SUPFAM" id="SSF53335">
    <property type="entry name" value="S-adenosyl-L-methionine-dependent methyltransferases"/>
    <property type="match status" value="1"/>
</dbReference>
<dbReference type="GO" id="GO:0008173">
    <property type="term" value="F:RNA methyltransferase activity"/>
    <property type="evidence" value="ECO:0007669"/>
    <property type="project" value="InterPro"/>
</dbReference>
<dbReference type="InterPro" id="IPR031341">
    <property type="entry name" value="Methyltr_RsmF_N"/>
</dbReference>
<keyword evidence="6 7" id="KW-0694">RNA-binding</keyword>
<dbReference type="InterPro" id="IPR049560">
    <property type="entry name" value="MeTrfase_RsmB-F_NOP2_cat"/>
</dbReference>
<dbReference type="CDD" id="cd21147">
    <property type="entry name" value="RsmF_methylt_CTD1"/>
    <property type="match status" value="1"/>
</dbReference>
<dbReference type="Pfam" id="PF01189">
    <property type="entry name" value="Methyltr_RsmB-F"/>
    <property type="match status" value="1"/>
</dbReference>
<evidence type="ECO:0000259" key="8">
    <source>
        <dbReference type="PROSITE" id="PS51686"/>
    </source>
</evidence>
<proteinExistence type="inferred from homology"/>
<evidence type="ECO:0000256" key="4">
    <source>
        <dbReference type="ARBA" id="ARBA00022679"/>
    </source>
</evidence>
<dbReference type="Proteomes" id="UP000295063">
    <property type="component" value="Unassembled WGS sequence"/>
</dbReference>
<dbReference type="PRINTS" id="PR02008">
    <property type="entry name" value="RCMTFAMILY"/>
</dbReference>
<keyword evidence="4 7" id="KW-0808">Transferase</keyword>
<keyword evidence="5 7" id="KW-0949">S-adenosyl-L-methionine</keyword>
<comment type="caution">
    <text evidence="9">The sequence shown here is derived from an EMBL/GenBank/DDBJ whole genome shotgun (WGS) entry which is preliminary data.</text>
</comment>
<dbReference type="InterPro" id="IPR027391">
    <property type="entry name" value="Nol1_Nop2_Fmu_2"/>
</dbReference>
<feature type="binding site" evidence="7">
    <location>
        <position position="181"/>
    </location>
    <ligand>
        <name>S-adenosyl-L-methionine</name>
        <dbReference type="ChEBI" id="CHEBI:59789"/>
    </ligand>
</feature>
<comment type="caution">
    <text evidence="7">Lacks conserved residue(s) required for the propagation of feature annotation.</text>
</comment>
<dbReference type="InterPro" id="IPR018314">
    <property type="entry name" value="RsmB/NOL1/NOP2-like_CS"/>
</dbReference>
<accession>A0A4R1PUR4</accession>
<keyword evidence="10" id="KW-1185">Reference proteome</keyword>
<evidence type="ECO:0000256" key="1">
    <source>
        <dbReference type="ARBA" id="ARBA00007494"/>
    </source>
</evidence>
<dbReference type="PROSITE" id="PS01153">
    <property type="entry name" value="NOL1_NOP2_SUN"/>
    <property type="match status" value="1"/>
</dbReference>
<dbReference type="PROSITE" id="PS51686">
    <property type="entry name" value="SAM_MT_RSMB_NOP"/>
    <property type="match status" value="1"/>
</dbReference>
<dbReference type="Pfam" id="PF17125">
    <property type="entry name" value="Methyltr_RsmF_N"/>
    <property type="match status" value="1"/>
</dbReference>
<feature type="binding site" evidence="7">
    <location>
        <position position="136"/>
    </location>
    <ligand>
        <name>S-adenosyl-L-methionine</name>
        <dbReference type="ChEBI" id="CHEBI:59789"/>
    </ligand>
</feature>
<feature type="domain" description="SAM-dependent MTase RsmB/NOP-type" evidence="8">
    <location>
        <begin position="24"/>
        <end position="302"/>
    </location>
</feature>
<evidence type="ECO:0000256" key="6">
    <source>
        <dbReference type="ARBA" id="ARBA00022884"/>
    </source>
</evidence>
<dbReference type="InterPro" id="IPR029063">
    <property type="entry name" value="SAM-dependent_MTases_sf"/>
</dbReference>
<feature type="active site" description="Nucleophile" evidence="7">
    <location>
        <position position="234"/>
    </location>
</feature>
<evidence type="ECO:0000256" key="3">
    <source>
        <dbReference type="ARBA" id="ARBA00022603"/>
    </source>
</evidence>
<dbReference type="InterPro" id="IPR031340">
    <property type="entry name" value="RsmF_methylt_CI"/>
</dbReference>
<keyword evidence="3 7" id="KW-0489">Methyltransferase</keyword>
<dbReference type="Pfam" id="PF17126">
    <property type="entry name" value="RsmF_methylt_CI"/>
    <property type="match status" value="1"/>
</dbReference>